<evidence type="ECO:0000256" key="6">
    <source>
        <dbReference type="SAM" id="MobiDB-lite"/>
    </source>
</evidence>
<dbReference type="InterPro" id="IPR036271">
    <property type="entry name" value="Tet_transcr_reg_TetR-rel_C_sf"/>
</dbReference>
<evidence type="ECO:0000256" key="2">
    <source>
        <dbReference type="ARBA" id="ARBA00023015"/>
    </source>
</evidence>
<dbReference type="SUPFAM" id="SSF46689">
    <property type="entry name" value="Homeodomain-like"/>
    <property type="match status" value="1"/>
</dbReference>
<dbReference type="EMBL" id="CABPRZ010000009">
    <property type="protein sequence ID" value="VVE12609.1"/>
    <property type="molecule type" value="Genomic_DNA"/>
</dbReference>
<evidence type="ECO:0000259" key="7">
    <source>
        <dbReference type="PROSITE" id="PS50977"/>
    </source>
</evidence>
<feature type="DNA-binding region" description="H-T-H motif" evidence="5">
    <location>
        <begin position="56"/>
        <end position="75"/>
    </location>
</feature>
<dbReference type="InterPro" id="IPR050109">
    <property type="entry name" value="HTH-type_TetR-like_transc_reg"/>
</dbReference>
<dbReference type="GO" id="GO:0000976">
    <property type="term" value="F:transcription cis-regulatory region binding"/>
    <property type="evidence" value="ECO:0007669"/>
    <property type="project" value="TreeGrafter"/>
</dbReference>
<sequence>MTVPIEQRSRRKRRTSSAAPAGTGHDGVRAQGLRTRHAIVRVARKLLLEGGPLEFSQRAVALGAGISISNLQYYFPTRLAVLRAVIEPVIDAYLGDLRRALDNSVSPRETLDALMERGLRDANDAESAALWAHFVSFASTDPGCSRLLDEWYDTLTRELAQLVRAANPECHEADSLHVATLLIALVDGGLALQLGAGRHKRTYMQGFDARFRATAKYLVWGKLLDVGGT</sequence>
<dbReference type="PANTHER" id="PTHR30055">
    <property type="entry name" value="HTH-TYPE TRANSCRIPTIONAL REGULATOR RUTR"/>
    <property type="match status" value="1"/>
</dbReference>
<accession>A0A5E4VM82</accession>
<keyword evidence="1" id="KW-0678">Repressor</keyword>
<organism evidence="8 9">
    <name type="scientific">Pandoraea terrae</name>
    <dbReference type="NCBI Taxonomy" id="1537710"/>
    <lineage>
        <taxon>Bacteria</taxon>
        <taxon>Pseudomonadati</taxon>
        <taxon>Pseudomonadota</taxon>
        <taxon>Betaproteobacteria</taxon>
        <taxon>Burkholderiales</taxon>
        <taxon>Burkholderiaceae</taxon>
        <taxon>Pandoraea</taxon>
    </lineage>
</organism>
<evidence type="ECO:0000256" key="1">
    <source>
        <dbReference type="ARBA" id="ARBA00022491"/>
    </source>
</evidence>
<name>A0A5E4VM82_9BURK</name>
<dbReference type="InterPro" id="IPR001647">
    <property type="entry name" value="HTH_TetR"/>
</dbReference>
<feature type="domain" description="HTH tetR-type" evidence="7">
    <location>
        <begin position="33"/>
        <end position="93"/>
    </location>
</feature>
<dbReference type="OrthoDB" id="8586619at2"/>
<evidence type="ECO:0000256" key="5">
    <source>
        <dbReference type="PROSITE-ProRule" id="PRU00335"/>
    </source>
</evidence>
<dbReference type="Gene3D" id="1.10.357.10">
    <property type="entry name" value="Tetracycline Repressor, domain 2"/>
    <property type="match status" value="1"/>
</dbReference>
<evidence type="ECO:0000313" key="9">
    <source>
        <dbReference type="Proteomes" id="UP000414233"/>
    </source>
</evidence>
<keyword evidence="4" id="KW-0804">Transcription</keyword>
<dbReference type="GO" id="GO:0003700">
    <property type="term" value="F:DNA-binding transcription factor activity"/>
    <property type="evidence" value="ECO:0007669"/>
    <property type="project" value="TreeGrafter"/>
</dbReference>
<dbReference type="Pfam" id="PF13977">
    <property type="entry name" value="TetR_C_6"/>
    <property type="match status" value="1"/>
</dbReference>
<dbReference type="PROSITE" id="PS50977">
    <property type="entry name" value="HTH_TETR_2"/>
    <property type="match status" value="1"/>
</dbReference>
<dbReference type="SUPFAM" id="SSF48498">
    <property type="entry name" value="Tetracyclin repressor-like, C-terminal domain"/>
    <property type="match status" value="1"/>
</dbReference>
<feature type="region of interest" description="Disordered" evidence="6">
    <location>
        <begin position="1"/>
        <end position="28"/>
    </location>
</feature>
<reference evidence="8 9" key="1">
    <citation type="submission" date="2019-08" db="EMBL/GenBank/DDBJ databases">
        <authorList>
            <person name="Peeters C."/>
        </authorList>
    </citation>
    <scope>NUCLEOTIDE SEQUENCE [LARGE SCALE GENOMIC DNA]</scope>
    <source>
        <strain evidence="8 9">LMG 30175</strain>
    </source>
</reference>
<dbReference type="InterPro" id="IPR009057">
    <property type="entry name" value="Homeodomain-like_sf"/>
</dbReference>
<evidence type="ECO:0000313" key="8">
    <source>
        <dbReference type="EMBL" id="VVE12609.1"/>
    </source>
</evidence>
<keyword evidence="3 5" id="KW-0238">DNA-binding</keyword>
<keyword evidence="2" id="KW-0805">Transcription regulation</keyword>
<dbReference type="InterPro" id="IPR039538">
    <property type="entry name" value="BetI_C"/>
</dbReference>
<gene>
    <name evidence="8" type="ORF">PTE30175_02641</name>
</gene>
<keyword evidence="9" id="KW-1185">Reference proteome</keyword>
<evidence type="ECO:0000256" key="3">
    <source>
        <dbReference type="ARBA" id="ARBA00023125"/>
    </source>
</evidence>
<dbReference type="PANTHER" id="PTHR30055:SF234">
    <property type="entry name" value="HTH-TYPE TRANSCRIPTIONAL REGULATOR BETI"/>
    <property type="match status" value="1"/>
</dbReference>
<protein>
    <submittedName>
        <fullName evidence="8">TetR family transcriptional regulator</fullName>
    </submittedName>
</protein>
<evidence type="ECO:0000256" key="4">
    <source>
        <dbReference type="ARBA" id="ARBA00023163"/>
    </source>
</evidence>
<dbReference type="RefSeq" id="WP_150697483.1">
    <property type="nucleotide sequence ID" value="NZ_CABPRZ010000009.1"/>
</dbReference>
<dbReference type="Proteomes" id="UP000414233">
    <property type="component" value="Unassembled WGS sequence"/>
</dbReference>
<dbReference type="AlphaFoldDB" id="A0A5E4VM82"/>
<proteinExistence type="predicted"/>